<dbReference type="Gene3D" id="3.40.30.10">
    <property type="entry name" value="Glutaredoxin"/>
    <property type="match status" value="1"/>
</dbReference>
<organism evidence="3 4">
    <name type="scientific">Amnimonas aquatica</name>
    <dbReference type="NCBI Taxonomy" id="2094561"/>
    <lineage>
        <taxon>Bacteria</taxon>
        <taxon>Pseudomonadati</taxon>
        <taxon>Pseudomonadota</taxon>
        <taxon>Gammaproteobacteria</taxon>
        <taxon>Moraxellales</taxon>
        <taxon>Moraxellaceae</taxon>
        <taxon>Amnimonas</taxon>
    </lineage>
</organism>
<comment type="similarity">
    <text evidence="1 2">Belongs to the ArsC family.</text>
</comment>
<dbReference type="RefSeq" id="WP_105190853.1">
    <property type="nucleotide sequence ID" value="NZ_PTQZ01000001.1"/>
</dbReference>
<dbReference type="PANTHER" id="PTHR30041:SF8">
    <property type="entry name" value="PROTEIN YFFB"/>
    <property type="match status" value="1"/>
</dbReference>
<reference evidence="4" key="1">
    <citation type="submission" date="2018-02" db="EMBL/GenBank/DDBJ databases">
        <title>Genome sequencing of Solimonas sp. HR-BB.</title>
        <authorList>
            <person name="Lee Y."/>
            <person name="Jeon C.O."/>
        </authorList>
    </citation>
    <scope>NUCLEOTIDE SEQUENCE [LARGE SCALE GENOMIC DNA]</scope>
    <source>
        <strain evidence="4">HR-E</strain>
    </source>
</reference>
<dbReference type="Proteomes" id="UP000243900">
    <property type="component" value="Unassembled WGS sequence"/>
</dbReference>
<comment type="caution">
    <text evidence="3">The sequence shown here is derived from an EMBL/GenBank/DDBJ whole genome shotgun (WGS) entry which is preliminary data.</text>
</comment>
<dbReference type="AlphaFoldDB" id="A0A2P6AVH5"/>
<dbReference type="SUPFAM" id="SSF52833">
    <property type="entry name" value="Thioredoxin-like"/>
    <property type="match status" value="1"/>
</dbReference>
<dbReference type="EMBL" id="PTQZ01000001">
    <property type="protein sequence ID" value="PQA52355.1"/>
    <property type="molecule type" value="Genomic_DNA"/>
</dbReference>
<name>A0A2P6AVH5_9GAMM</name>
<evidence type="ECO:0000256" key="2">
    <source>
        <dbReference type="PROSITE-ProRule" id="PRU01282"/>
    </source>
</evidence>
<dbReference type="Pfam" id="PF03960">
    <property type="entry name" value="ArsC"/>
    <property type="match status" value="1"/>
</dbReference>
<evidence type="ECO:0000256" key="1">
    <source>
        <dbReference type="ARBA" id="ARBA00007198"/>
    </source>
</evidence>
<sequence length="111" mass="11847">MALTICGIKACDSMKKAFARLDAAGTAYDFQDFKKAPPSPEQVRAWLAVVGDELVNRRGTTWRQLDAGAQAAAATPDGLVALIVDKPSLIKRPLLSDGRRVTVGLDSPLLP</sequence>
<proteinExistence type="inferred from homology"/>
<evidence type="ECO:0000313" key="4">
    <source>
        <dbReference type="Proteomes" id="UP000243900"/>
    </source>
</evidence>
<keyword evidence="4" id="KW-1185">Reference proteome</keyword>
<dbReference type="OrthoDB" id="9803749at2"/>
<dbReference type="InterPro" id="IPR036249">
    <property type="entry name" value="Thioredoxin-like_sf"/>
</dbReference>
<accession>A0A2P6AVH5</accession>
<gene>
    <name evidence="3" type="ORF">C5O18_00075</name>
</gene>
<protein>
    <submittedName>
        <fullName evidence="3">Arsenate reductase</fullName>
    </submittedName>
</protein>
<dbReference type="InterPro" id="IPR006660">
    <property type="entry name" value="Arsenate_reductase-like"/>
</dbReference>
<dbReference type="PANTHER" id="PTHR30041">
    <property type="entry name" value="ARSENATE REDUCTASE"/>
    <property type="match status" value="1"/>
</dbReference>
<evidence type="ECO:0000313" key="3">
    <source>
        <dbReference type="EMBL" id="PQA52355.1"/>
    </source>
</evidence>
<dbReference type="PROSITE" id="PS51353">
    <property type="entry name" value="ARSC"/>
    <property type="match status" value="1"/>
</dbReference>